<protein>
    <recommendedName>
        <fullName evidence="1">Glycosyltransferase subfamily 4-like N-terminal domain-containing protein</fullName>
    </recommendedName>
</protein>
<feature type="domain" description="Glycosyltransferase subfamily 4-like N-terminal" evidence="1">
    <location>
        <begin position="51"/>
        <end position="204"/>
    </location>
</feature>
<dbReference type="Pfam" id="PF13579">
    <property type="entry name" value="Glyco_trans_4_4"/>
    <property type="match status" value="1"/>
</dbReference>
<dbReference type="EMBL" id="CABFPH010000033">
    <property type="protein sequence ID" value="VUD72027.1"/>
    <property type="molecule type" value="Genomic_DNA"/>
</dbReference>
<dbReference type="Proteomes" id="UP000410984">
    <property type="component" value="Unassembled WGS sequence"/>
</dbReference>
<dbReference type="Gene3D" id="3.40.50.2000">
    <property type="entry name" value="Glycogen Phosphorylase B"/>
    <property type="match status" value="2"/>
</dbReference>
<dbReference type="InterPro" id="IPR028098">
    <property type="entry name" value="Glyco_trans_4-like_N"/>
</dbReference>
<evidence type="ECO:0000313" key="3">
    <source>
        <dbReference type="Proteomes" id="UP000410984"/>
    </source>
</evidence>
<dbReference type="CDD" id="cd03801">
    <property type="entry name" value="GT4_PimA-like"/>
    <property type="match status" value="1"/>
</dbReference>
<dbReference type="Pfam" id="PF13692">
    <property type="entry name" value="Glyco_trans_1_4"/>
    <property type="match status" value="1"/>
</dbReference>
<dbReference type="RefSeq" id="WP_142583389.1">
    <property type="nucleotide sequence ID" value="NZ_CABFPH010000033.1"/>
</dbReference>
<name>A0A509ECN9_9HYPH</name>
<dbReference type="SUPFAM" id="SSF53756">
    <property type="entry name" value="UDP-Glycosyltransferase/glycogen phosphorylase"/>
    <property type="match status" value="1"/>
</dbReference>
<dbReference type="PANTHER" id="PTHR12526">
    <property type="entry name" value="GLYCOSYLTRANSFERASE"/>
    <property type="match status" value="1"/>
</dbReference>
<dbReference type="GO" id="GO:0016757">
    <property type="term" value="F:glycosyltransferase activity"/>
    <property type="evidence" value="ECO:0007669"/>
    <property type="project" value="UniProtKB-ARBA"/>
</dbReference>
<sequence>MSALGDRREALRSEPVRIPEAIPEAARSRWCFFSPGERSLRVLEGDSRTSGGAEAQVAHLAAALAAQGHAVSLIYGDGHCARPPETRAGVLCLDAAPAWRRPRSLAAFWRVLRVQAPDVLYARLPSDFLALLGLAARSRPGGRFVYALAHDLHTRGWTAYDHRRWFHGPAHALGLRAAHRIAVQHAAQRDALAPALRRRAMLVPNILRSVRAGPRDLDAARHDIVWVAKIRPEKRLDRLLDLAEARPSLGIAVVGGYDPLMPPDLRAGLERRAAALPNLRMLGDMRAEAVLEVIGASRVLVNTSDAEGFPNTMLEAWSAGVPVVSLSVDPGGVIAREGLGLVSGGTDALARDAEALVRDAALNRRCGLRGLDYVRTRHARDVVCESLRRCAVGSP</sequence>
<reference evidence="2 3" key="1">
    <citation type="submission" date="2019-06" db="EMBL/GenBank/DDBJ databases">
        <authorList>
            <person name="Rodrigo-Torres L."/>
            <person name="Arahal R. D."/>
            <person name="Lucena T."/>
        </authorList>
    </citation>
    <scope>NUCLEOTIDE SEQUENCE [LARGE SCALE GENOMIC DNA]</scope>
    <source>
        <strain evidence="2 3">SB0023/3</strain>
    </source>
</reference>
<accession>A0A509ECN9</accession>
<keyword evidence="3" id="KW-1185">Reference proteome</keyword>
<proteinExistence type="predicted"/>
<dbReference type="OrthoDB" id="9775208at2"/>
<gene>
    <name evidence="2" type="ORF">MET9862_02621</name>
</gene>
<evidence type="ECO:0000313" key="2">
    <source>
        <dbReference type="EMBL" id="VUD72027.1"/>
    </source>
</evidence>
<dbReference type="AlphaFoldDB" id="A0A509ECN9"/>
<evidence type="ECO:0000259" key="1">
    <source>
        <dbReference type="Pfam" id="PF13579"/>
    </source>
</evidence>
<organism evidence="2 3">
    <name type="scientific">Methylobacterium symbioticum</name>
    <dbReference type="NCBI Taxonomy" id="2584084"/>
    <lineage>
        <taxon>Bacteria</taxon>
        <taxon>Pseudomonadati</taxon>
        <taxon>Pseudomonadota</taxon>
        <taxon>Alphaproteobacteria</taxon>
        <taxon>Hyphomicrobiales</taxon>
        <taxon>Methylobacteriaceae</taxon>
        <taxon>Methylobacterium</taxon>
    </lineage>
</organism>